<dbReference type="EMBL" id="JBHTEC010000004">
    <property type="protein sequence ID" value="MFD0287745.1"/>
    <property type="molecule type" value="Genomic_DNA"/>
</dbReference>
<reference evidence="3" key="1">
    <citation type="journal article" date="2019" name="Int. J. Syst. Evol. Microbiol.">
        <title>The Global Catalogue of Microorganisms (GCM) 10K type strain sequencing project: providing services to taxonomists for standard genome sequencing and annotation.</title>
        <authorList>
            <consortium name="The Broad Institute Genomics Platform"/>
            <consortium name="The Broad Institute Genome Sequencing Center for Infectious Disease"/>
            <person name="Wu L."/>
            <person name="Ma J."/>
        </authorList>
    </citation>
    <scope>NUCLEOTIDE SEQUENCE [LARGE SCALE GENOMIC DNA]</scope>
    <source>
        <strain evidence="3">CGMCC 4.7198</strain>
    </source>
</reference>
<organism evidence="2 3">
    <name type="scientific">Streptomyces lutosisoli</name>
    <dbReference type="NCBI Taxonomy" id="2665721"/>
    <lineage>
        <taxon>Bacteria</taxon>
        <taxon>Bacillati</taxon>
        <taxon>Actinomycetota</taxon>
        <taxon>Actinomycetes</taxon>
        <taxon>Kitasatosporales</taxon>
        <taxon>Streptomycetaceae</taxon>
        <taxon>Streptomyces</taxon>
    </lineage>
</organism>
<dbReference type="RefSeq" id="WP_381255937.1">
    <property type="nucleotide sequence ID" value="NZ_JBHTBI010000014.1"/>
</dbReference>
<feature type="region of interest" description="Disordered" evidence="1">
    <location>
        <begin position="92"/>
        <end position="112"/>
    </location>
</feature>
<comment type="caution">
    <text evidence="2">The sequence shown here is derived from an EMBL/GenBank/DDBJ whole genome shotgun (WGS) entry which is preliminary data.</text>
</comment>
<sequence>MKTTPEPNRLQDLDPSETPELVQLRGRLLRNAACSSDLERQLLAWGLDEALLVLHALNPELAETVARCLRDPELPAMVADLARFEAAEAGIDTSTWTERHAAETPEPGEKPR</sequence>
<feature type="compositionally biased region" description="Basic and acidic residues" evidence="1">
    <location>
        <begin position="97"/>
        <end position="112"/>
    </location>
</feature>
<gene>
    <name evidence="2" type="ORF">ACFQZP_40200</name>
</gene>
<keyword evidence="3" id="KW-1185">Reference proteome</keyword>
<evidence type="ECO:0000256" key="1">
    <source>
        <dbReference type="SAM" id="MobiDB-lite"/>
    </source>
</evidence>
<evidence type="ECO:0000313" key="2">
    <source>
        <dbReference type="EMBL" id="MFD0287745.1"/>
    </source>
</evidence>
<name>A0ABW2VWQ9_9ACTN</name>
<evidence type="ECO:0000313" key="3">
    <source>
        <dbReference type="Proteomes" id="UP001596957"/>
    </source>
</evidence>
<dbReference type="Proteomes" id="UP001596957">
    <property type="component" value="Unassembled WGS sequence"/>
</dbReference>
<proteinExistence type="predicted"/>
<accession>A0ABW2VWQ9</accession>
<protein>
    <submittedName>
        <fullName evidence="2">Uncharacterized protein</fullName>
    </submittedName>
</protein>